<organism evidence="1 2">
    <name type="scientific">Comamonas thiooxydans</name>
    <dbReference type="NCBI Taxonomy" id="363952"/>
    <lineage>
        <taxon>Bacteria</taxon>
        <taxon>Pseudomonadati</taxon>
        <taxon>Pseudomonadota</taxon>
        <taxon>Betaproteobacteria</taxon>
        <taxon>Burkholderiales</taxon>
        <taxon>Comamonadaceae</taxon>
        <taxon>Comamonas</taxon>
    </lineage>
</organism>
<dbReference type="EMBL" id="AWTP01000035">
    <property type="protein sequence ID" value="KGH19474.1"/>
    <property type="molecule type" value="Genomic_DNA"/>
</dbReference>
<evidence type="ECO:0000313" key="2">
    <source>
        <dbReference type="Proteomes" id="UP000029549"/>
    </source>
</evidence>
<evidence type="ECO:0000313" key="1">
    <source>
        <dbReference type="EMBL" id="KGH19474.1"/>
    </source>
</evidence>
<proteinExistence type="predicted"/>
<comment type="caution">
    <text evidence="1">The sequence shown here is derived from an EMBL/GenBank/DDBJ whole genome shotgun (WGS) entry which is preliminary data.</text>
</comment>
<dbReference type="Proteomes" id="UP000029549">
    <property type="component" value="Unassembled WGS sequence"/>
</dbReference>
<accession>A0A0E3BYS1</accession>
<gene>
    <name evidence="1" type="ORF">P608_04150</name>
</gene>
<reference evidence="1 2" key="1">
    <citation type="submission" date="2013-09" db="EMBL/GenBank/DDBJ databases">
        <title>High correlation between genotypes and phenotypes of environmental bacteria Comamonas testosteroni strains.</title>
        <authorList>
            <person name="Liu L."/>
            <person name="Zhu W."/>
            <person name="Xia X."/>
            <person name="Xu B."/>
            <person name="Luo M."/>
            <person name="Wang G."/>
        </authorList>
    </citation>
    <scope>NUCLEOTIDE SEQUENCE [LARGE SCALE GENOMIC DNA]</scope>
    <source>
        <strain evidence="1 2">DF2</strain>
    </source>
</reference>
<sequence>MLGHRWIDTVGHSRWETEDYGVSLEWEQYELTAEKLKEIKGKAAISINDRIQQSGHASRTLRWKPGGRSARLAAMRISENVANRRFTTGPRVRSLRGSVERIASGRARPVAAAVGRNKKWPLGPLSNLKLRTILIFDPVRRLSSTGPSLACGRVTIFWSHRASLAFWFLLGGREDIILCQPESLDQAFDFLHRVCDFSLAGGSNLLLKSLALRQQILIRMCTHLKEVLCKVMNQH</sequence>
<dbReference type="AlphaFoldDB" id="A0A0E3BYS1"/>
<keyword evidence="2" id="KW-1185">Reference proteome</keyword>
<name>A0A0E3BYS1_9BURK</name>
<protein>
    <submittedName>
        <fullName evidence="1">Uncharacterized protein</fullName>
    </submittedName>
</protein>